<comment type="subcellular location">
    <subcellularLocation>
        <location evidence="7">Cell membrane</location>
        <topology evidence="7">Single-pass membrane protein</topology>
    </subcellularLocation>
</comment>
<dbReference type="NCBIfam" id="TIGR00247">
    <property type="entry name" value="endolytic transglycosylase MltG"/>
    <property type="match status" value="1"/>
</dbReference>
<keyword evidence="5 7" id="KW-0456">Lyase</keyword>
<keyword evidence="9" id="KW-1185">Reference proteome</keyword>
<dbReference type="Proteomes" id="UP000440978">
    <property type="component" value="Unassembled WGS sequence"/>
</dbReference>
<dbReference type="EMBL" id="WNHB01000016">
    <property type="protein sequence ID" value="MTT32461.1"/>
    <property type="molecule type" value="Genomic_DNA"/>
</dbReference>
<dbReference type="AlphaFoldDB" id="A0A6N8CQZ0"/>
<dbReference type="PANTHER" id="PTHR30518">
    <property type="entry name" value="ENDOLYTIC MUREIN TRANSGLYCOSYLASE"/>
    <property type="match status" value="1"/>
</dbReference>
<dbReference type="InterPro" id="IPR003770">
    <property type="entry name" value="MLTG-like"/>
</dbReference>
<dbReference type="GO" id="GO:0071555">
    <property type="term" value="P:cell wall organization"/>
    <property type="evidence" value="ECO:0007669"/>
    <property type="project" value="UniProtKB-KW"/>
</dbReference>
<feature type="site" description="Important for catalytic activity" evidence="7">
    <location>
        <position position="258"/>
    </location>
</feature>
<evidence type="ECO:0000256" key="6">
    <source>
        <dbReference type="ARBA" id="ARBA00023316"/>
    </source>
</evidence>
<dbReference type="HAMAP" id="MF_02065">
    <property type="entry name" value="MltG"/>
    <property type="match status" value="1"/>
</dbReference>
<comment type="function">
    <text evidence="7">Functions as a peptidoglycan terminase that cleaves nascent peptidoglycan strands endolytically to terminate their elongation.</text>
</comment>
<dbReference type="Gene3D" id="3.30.1490.480">
    <property type="entry name" value="Endolytic murein transglycosylase"/>
    <property type="match status" value="1"/>
</dbReference>
<keyword evidence="2 7" id="KW-0812">Transmembrane</keyword>
<dbReference type="GO" id="GO:0009252">
    <property type="term" value="P:peptidoglycan biosynthetic process"/>
    <property type="evidence" value="ECO:0007669"/>
    <property type="project" value="UniProtKB-UniRule"/>
</dbReference>
<comment type="caution">
    <text evidence="8">The sequence shown here is derived from an EMBL/GenBank/DDBJ whole genome shotgun (WGS) entry which is preliminary data.</text>
</comment>
<evidence type="ECO:0000256" key="4">
    <source>
        <dbReference type="ARBA" id="ARBA00023136"/>
    </source>
</evidence>
<gene>
    <name evidence="7 8" type="primary">mltG</name>
    <name evidence="8" type="ORF">GMB86_10635</name>
</gene>
<dbReference type="GO" id="GO:0005886">
    <property type="term" value="C:plasma membrane"/>
    <property type="evidence" value="ECO:0007669"/>
    <property type="project" value="UniProtKB-SubCell"/>
</dbReference>
<evidence type="ECO:0000256" key="2">
    <source>
        <dbReference type="ARBA" id="ARBA00022692"/>
    </source>
</evidence>
<reference evidence="8 9" key="1">
    <citation type="submission" date="2019-11" db="EMBL/GenBank/DDBJ databases">
        <title>Terrilactibacillus tamarindus sp. nov. BCM23-1 isolated from bark of Tamarindus indica.</title>
        <authorList>
            <person name="Kingkaew E."/>
            <person name="Tanasupawat S."/>
        </authorList>
    </citation>
    <scope>NUCLEOTIDE SEQUENCE [LARGE SCALE GENOMIC DNA]</scope>
    <source>
        <strain evidence="8 9">BCM23-1</strain>
    </source>
</reference>
<name>A0A6N8CQZ0_9BACI</name>
<accession>A0A6N8CQZ0</accession>
<keyword evidence="3 7" id="KW-1133">Transmembrane helix</keyword>
<comment type="similarity">
    <text evidence="7">Belongs to the transglycosylase MltG family.</text>
</comment>
<dbReference type="GO" id="GO:0008932">
    <property type="term" value="F:lytic endotransglycosylase activity"/>
    <property type="evidence" value="ECO:0007669"/>
    <property type="project" value="UniProtKB-UniRule"/>
</dbReference>
<dbReference type="CDD" id="cd08010">
    <property type="entry name" value="MltG_like"/>
    <property type="match status" value="1"/>
</dbReference>
<keyword evidence="1 7" id="KW-1003">Cell membrane</keyword>
<comment type="catalytic activity">
    <reaction evidence="7">
        <text>a peptidoglycan chain = a peptidoglycan chain with N-acetyl-1,6-anhydromuramyl-[peptide] at the reducing end + a peptidoglycan chain with N-acetylglucosamine at the non-reducing end.</text>
        <dbReference type="EC" id="4.2.2.29"/>
    </reaction>
</comment>
<evidence type="ECO:0000256" key="5">
    <source>
        <dbReference type="ARBA" id="ARBA00023239"/>
    </source>
</evidence>
<evidence type="ECO:0000313" key="8">
    <source>
        <dbReference type="EMBL" id="MTT32461.1"/>
    </source>
</evidence>
<evidence type="ECO:0000256" key="1">
    <source>
        <dbReference type="ARBA" id="ARBA00022475"/>
    </source>
</evidence>
<feature type="transmembrane region" description="Helical" evidence="7">
    <location>
        <begin position="29"/>
        <end position="51"/>
    </location>
</feature>
<evidence type="ECO:0000256" key="7">
    <source>
        <dbReference type="HAMAP-Rule" id="MF_02065"/>
    </source>
</evidence>
<sequence>MRYLVWLKGVHVLLNADQNSKKVFRKRRIIVILSCFFVIAVLIGSGVAYFFHSMKPMQVANKKEKLITIPSGATTQDIGKILEKEGLIRHAWLFKYYVKYEHVNGFIAGSYFLSPSMTSRQIISDIHQGKQKYKYVLTIPEGLWLKDIAPKIAQITGESSEQILHLMSDKTYIKTHYMTKYPFLSQDILQKGIKYPLEGYLFPATYRFQKDNVTLDDVINKMLSASKSVYEPYIDQIKKSDLGSLHKALTLASVVEAEAGDYKAQQQISSVFENRIKKNMHLQSDVTVAYAFQEHLNRVFYHQLEIESPYNTYHVKGLPIGPINNPSENSLKAVLNPVNTKALFFYARPNGQILFANSYKDHEAIVNKYKHEWESQ</sequence>
<evidence type="ECO:0000313" key="9">
    <source>
        <dbReference type="Proteomes" id="UP000440978"/>
    </source>
</evidence>
<proteinExistence type="inferred from homology"/>
<keyword evidence="6 7" id="KW-0961">Cell wall biogenesis/degradation</keyword>
<dbReference type="PANTHER" id="PTHR30518:SF2">
    <property type="entry name" value="ENDOLYTIC MUREIN TRANSGLYCOSYLASE"/>
    <property type="match status" value="1"/>
</dbReference>
<protein>
    <recommendedName>
        <fullName evidence="7">Endolytic murein transglycosylase</fullName>
        <ecNumber evidence="7">4.2.2.29</ecNumber>
    </recommendedName>
    <alternativeName>
        <fullName evidence="7">Peptidoglycan lytic transglycosylase</fullName>
    </alternativeName>
    <alternativeName>
        <fullName evidence="7">Peptidoglycan polymerization terminase</fullName>
    </alternativeName>
</protein>
<organism evidence="8 9">
    <name type="scientific">Terrilactibacillus tamarindi</name>
    <dbReference type="NCBI Taxonomy" id="2599694"/>
    <lineage>
        <taxon>Bacteria</taxon>
        <taxon>Bacillati</taxon>
        <taxon>Bacillota</taxon>
        <taxon>Bacilli</taxon>
        <taxon>Bacillales</taxon>
        <taxon>Bacillaceae</taxon>
        <taxon>Terrilactibacillus</taxon>
    </lineage>
</organism>
<dbReference type="Pfam" id="PF02618">
    <property type="entry name" value="YceG"/>
    <property type="match status" value="1"/>
</dbReference>
<dbReference type="EC" id="4.2.2.29" evidence="7"/>
<keyword evidence="4 7" id="KW-0472">Membrane</keyword>
<evidence type="ECO:0000256" key="3">
    <source>
        <dbReference type="ARBA" id="ARBA00022989"/>
    </source>
</evidence>